<feature type="transmembrane region" description="Helical" evidence="12">
    <location>
        <begin position="321"/>
        <end position="347"/>
    </location>
</feature>
<comment type="subcellular location">
    <subcellularLocation>
        <location evidence="1">Cell membrane</location>
        <topology evidence="1">Multi-pass membrane protein</topology>
    </subcellularLocation>
</comment>
<comment type="similarity">
    <text evidence="2">Belongs to the monovalent cation:proton antiporter 1 (CPA1) transporter (TC 2.A.36) family.</text>
</comment>
<dbReference type="Proteomes" id="UP000199071">
    <property type="component" value="Unassembled WGS sequence"/>
</dbReference>
<evidence type="ECO:0000256" key="1">
    <source>
        <dbReference type="ARBA" id="ARBA00004651"/>
    </source>
</evidence>
<feature type="transmembrane region" description="Helical" evidence="12">
    <location>
        <begin position="205"/>
        <end position="225"/>
    </location>
</feature>
<evidence type="ECO:0000259" key="13">
    <source>
        <dbReference type="Pfam" id="PF00999"/>
    </source>
</evidence>
<evidence type="ECO:0000256" key="6">
    <source>
        <dbReference type="ARBA" id="ARBA00022692"/>
    </source>
</evidence>
<dbReference type="GO" id="GO:0015386">
    <property type="term" value="F:potassium:proton antiporter activity"/>
    <property type="evidence" value="ECO:0007669"/>
    <property type="project" value="TreeGrafter"/>
</dbReference>
<dbReference type="PANTHER" id="PTHR10110:SF195">
    <property type="entry name" value="NA(+)_H(+) ANTIPORTER NHAS2"/>
    <property type="match status" value="1"/>
</dbReference>
<feature type="transmembrane region" description="Helical" evidence="12">
    <location>
        <begin position="6"/>
        <end position="22"/>
    </location>
</feature>
<dbReference type="EMBL" id="FMXQ01000006">
    <property type="protein sequence ID" value="SDB40226.1"/>
    <property type="molecule type" value="Genomic_DNA"/>
</dbReference>
<feature type="transmembrane region" description="Helical" evidence="12">
    <location>
        <begin position="75"/>
        <end position="92"/>
    </location>
</feature>
<evidence type="ECO:0000256" key="4">
    <source>
        <dbReference type="ARBA" id="ARBA00022449"/>
    </source>
</evidence>
<dbReference type="InterPro" id="IPR018422">
    <property type="entry name" value="Cation/H_exchanger_CPA1"/>
</dbReference>
<keyword evidence="11" id="KW-0739">Sodium transport</keyword>
<keyword evidence="15" id="KW-1185">Reference proteome</keyword>
<dbReference type="STRING" id="665467.SAMN02982931_03025"/>
<dbReference type="AlphaFoldDB" id="A0A1G6D4Y1"/>
<name>A0A1G6D4Y1_9HYPH</name>
<keyword evidence="3" id="KW-0813">Transport</keyword>
<evidence type="ECO:0000256" key="2">
    <source>
        <dbReference type="ARBA" id="ARBA00007367"/>
    </source>
</evidence>
<evidence type="ECO:0000256" key="11">
    <source>
        <dbReference type="ARBA" id="ARBA00023201"/>
    </source>
</evidence>
<evidence type="ECO:0000256" key="8">
    <source>
        <dbReference type="ARBA" id="ARBA00023053"/>
    </source>
</evidence>
<keyword evidence="8" id="KW-0915">Sodium</keyword>
<proteinExistence type="inferred from homology"/>
<keyword evidence="7 12" id="KW-1133">Transmembrane helix</keyword>
<gene>
    <name evidence="14" type="ORF">SAMN02982931_03025</name>
</gene>
<feature type="transmembrane region" description="Helical" evidence="12">
    <location>
        <begin position="296"/>
        <end position="315"/>
    </location>
</feature>
<sequence length="418" mass="44686">MLSLFEIGAILLVLSAIFGWANERYIGLPNVIGLLVMALTTSIVLIIFDAIMPGLGVRDAVESALGEIDFYDTMMNGLLAFLLFAGALQVDLSRLRAEAWAVGLMATVGVVISTFIVGTGFYLLAGLIGVNVPFIWALVFGALISPTDPVAVLALLKSVDLPQRLEIKIAGESLFNDGVGVVLFTLLLGIATRTEELTFIHVGELFLWEAVGGAILGLIVGFIAVRAMESIDNYPVEIMITLGLVTGLYAVALRLHMSGPIAVVITGILVGNRGVRTAMSESTREHLFQFWEFIDELLNSVLFLLIGLEVLIVTLDPSMAGLAVATIPLVLMARLISVSLPLTLLSLRKTFTPGSIPILTWGGVRGGISVALALAIPLVAFREPILVATYAVVIFSIIVQGLTIMPLVRRVIQPVARD</sequence>
<keyword evidence="10 12" id="KW-0472">Membrane</keyword>
<feature type="domain" description="Cation/H+ exchanger transmembrane" evidence="13">
    <location>
        <begin position="14"/>
        <end position="409"/>
    </location>
</feature>
<feature type="transmembrane region" description="Helical" evidence="12">
    <location>
        <begin position="99"/>
        <end position="128"/>
    </location>
</feature>
<dbReference type="RefSeq" id="WP_090877412.1">
    <property type="nucleotide sequence ID" value="NZ_FMXQ01000006.1"/>
</dbReference>
<dbReference type="GO" id="GO:0051453">
    <property type="term" value="P:regulation of intracellular pH"/>
    <property type="evidence" value="ECO:0007669"/>
    <property type="project" value="TreeGrafter"/>
</dbReference>
<protein>
    <submittedName>
        <fullName evidence="14">Sodium/proton antiporter, CPA1 family</fullName>
    </submittedName>
</protein>
<keyword evidence="9" id="KW-0406">Ion transport</keyword>
<accession>A0A1G6D4Y1</accession>
<dbReference type="OrthoDB" id="9774146at2"/>
<evidence type="ECO:0000313" key="15">
    <source>
        <dbReference type="Proteomes" id="UP000199071"/>
    </source>
</evidence>
<evidence type="ECO:0000256" key="5">
    <source>
        <dbReference type="ARBA" id="ARBA00022475"/>
    </source>
</evidence>
<feature type="transmembrane region" description="Helical" evidence="12">
    <location>
        <begin position="387"/>
        <end position="408"/>
    </location>
</feature>
<organism evidence="14 15">
    <name type="scientific">Bauldia litoralis</name>
    <dbReference type="NCBI Taxonomy" id="665467"/>
    <lineage>
        <taxon>Bacteria</taxon>
        <taxon>Pseudomonadati</taxon>
        <taxon>Pseudomonadota</taxon>
        <taxon>Alphaproteobacteria</taxon>
        <taxon>Hyphomicrobiales</taxon>
        <taxon>Kaistiaceae</taxon>
        <taxon>Bauldia</taxon>
    </lineage>
</organism>
<feature type="transmembrane region" description="Helical" evidence="12">
    <location>
        <begin position="174"/>
        <end position="193"/>
    </location>
</feature>
<dbReference type="PANTHER" id="PTHR10110">
    <property type="entry name" value="SODIUM/HYDROGEN EXCHANGER"/>
    <property type="match status" value="1"/>
</dbReference>
<feature type="transmembrane region" description="Helical" evidence="12">
    <location>
        <begin position="34"/>
        <end position="55"/>
    </location>
</feature>
<evidence type="ECO:0000256" key="7">
    <source>
        <dbReference type="ARBA" id="ARBA00022989"/>
    </source>
</evidence>
<evidence type="ECO:0000256" key="9">
    <source>
        <dbReference type="ARBA" id="ARBA00023065"/>
    </source>
</evidence>
<evidence type="ECO:0000256" key="10">
    <source>
        <dbReference type="ARBA" id="ARBA00023136"/>
    </source>
</evidence>
<keyword evidence="5" id="KW-1003">Cell membrane</keyword>
<dbReference type="Pfam" id="PF00999">
    <property type="entry name" value="Na_H_Exchanger"/>
    <property type="match status" value="1"/>
</dbReference>
<feature type="transmembrane region" description="Helical" evidence="12">
    <location>
        <begin position="234"/>
        <end position="251"/>
    </location>
</feature>
<reference evidence="14 15" key="1">
    <citation type="submission" date="2016-10" db="EMBL/GenBank/DDBJ databases">
        <authorList>
            <person name="de Groot N.N."/>
        </authorList>
    </citation>
    <scope>NUCLEOTIDE SEQUENCE [LARGE SCALE GENOMIC DNA]</scope>
    <source>
        <strain evidence="14 15">ATCC 35022</strain>
    </source>
</reference>
<feature type="transmembrane region" description="Helical" evidence="12">
    <location>
        <begin position="134"/>
        <end position="154"/>
    </location>
</feature>
<dbReference type="InterPro" id="IPR006153">
    <property type="entry name" value="Cation/H_exchanger_TM"/>
</dbReference>
<keyword evidence="4" id="KW-0050">Antiport</keyword>
<evidence type="ECO:0000256" key="3">
    <source>
        <dbReference type="ARBA" id="ARBA00022448"/>
    </source>
</evidence>
<dbReference type="GO" id="GO:0015385">
    <property type="term" value="F:sodium:proton antiporter activity"/>
    <property type="evidence" value="ECO:0007669"/>
    <property type="project" value="InterPro"/>
</dbReference>
<evidence type="ECO:0000256" key="12">
    <source>
        <dbReference type="SAM" id="Phobius"/>
    </source>
</evidence>
<feature type="transmembrane region" description="Helical" evidence="12">
    <location>
        <begin position="359"/>
        <end position="381"/>
    </location>
</feature>
<dbReference type="GO" id="GO:0098719">
    <property type="term" value="P:sodium ion import across plasma membrane"/>
    <property type="evidence" value="ECO:0007669"/>
    <property type="project" value="TreeGrafter"/>
</dbReference>
<keyword evidence="6 12" id="KW-0812">Transmembrane</keyword>
<dbReference type="GO" id="GO:0005886">
    <property type="term" value="C:plasma membrane"/>
    <property type="evidence" value="ECO:0007669"/>
    <property type="project" value="UniProtKB-SubCell"/>
</dbReference>
<feature type="transmembrane region" description="Helical" evidence="12">
    <location>
        <begin position="257"/>
        <end position="275"/>
    </location>
</feature>
<dbReference type="Gene3D" id="6.10.140.1330">
    <property type="match status" value="1"/>
</dbReference>
<evidence type="ECO:0000313" key="14">
    <source>
        <dbReference type="EMBL" id="SDB40226.1"/>
    </source>
</evidence>